<evidence type="ECO:0000313" key="2">
    <source>
        <dbReference type="Proteomes" id="UP001515500"/>
    </source>
</evidence>
<evidence type="ECO:0000256" key="1">
    <source>
        <dbReference type="SAM" id="MobiDB-lite"/>
    </source>
</evidence>
<accession>A0AB40BR32</accession>
<dbReference type="PANTHER" id="PTHR35317">
    <property type="entry name" value="OS04G0629600 PROTEIN"/>
    <property type="match status" value="1"/>
</dbReference>
<proteinExistence type="predicted"/>
<reference evidence="3" key="1">
    <citation type="submission" date="2025-08" db="UniProtKB">
        <authorList>
            <consortium name="RefSeq"/>
        </authorList>
    </citation>
    <scope>IDENTIFICATION</scope>
</reference>
<feature type="compositionally biased region" description="Basic and acidic residues" evidence="1">
    <location>
        <begin position="217"/>
        <end position="235"/>
    </location>
</feature>
<feature type="compositionally biased region" description="Basic residues" evidence="1">
    <location>
        <begin position="236"/>
        <end position="248"/>
    </location>
</feature>
<gene>
    <name evidence="3" type="primary">LOC120265313</name>
</gene>
<dbReference type="PANTHER" id="PTHR35317:SF35">
    <property type="entry name" value="DUF4219 DOMAIN-CONTAINING PROTEIN"/>
    <property type="match status" value="1"/>
</dbReference>
<dbReference type="Pfam" id="PF14223">
    <property type="entry name" value="Retrotran_gag_2"/>
    <property type="match status" value="1"/>
</dbReference>
<dbReference type="GeneID" id="120265313"/>
<protein>
    <submittedName>
        <fullName evidence="3">Uncharacterized protein LOC120265313</fullName>
    </submittedName>
</protein>
<evidence type="ECO:0000313" key="3">
    <source>
        <dbReference type="RefSeq" id="XP_039129117.1"/>
    </source>
</evidence>
<dbReference type="RefSeq" id="XP_039129117.1">
    <property type="nucleotide sequence ID" value="XM_039273183.1"/>
</dbReference>
<sequence length="282" mass="32333">MATSSSSEVSLPTLPIFKGEGYERWSVKMKTLFRSLKLWKVVEDGVLTTGTETQQEESQQADARAMYIIQQSVDDAIFDRIQDLATAKEAWELIQKLYHGPSRVVSIRKQTLRQRFEVLQMKESEDIQEYIKRVITIVNQSKSLGYQISNEDVVSKILRSLTPRYDMCVTAIEEARDIAEMSLEELTGSLQAHEARLSRFMDKPEEKAFNVKGEASSSREHDRGAARGRGRDYSRGRGRGRGRFRGRGRGFVPRHPSGEDHGVQKSFKNNVQCYHCKMVWTY</sequence>
<organism evidence="2 3">
    <name type="scientific">Dioscorea cayennensis subsp. rotundata</name>
    <name type="common">White Guinea yam</name>
    <name type="synonym">Dioscorea rotundata</name>
    <dbReference type="NCBI Taxonomy" id="55577"/>
    <lineage>
        <taxon>Eukaryota</taxon>
        <taxon>Viridiplantae</taxon>
        <taxon>Streptophyta</taxon>
        <taxon>Embryophyta</taxon>
        <taxon>Tracheophyta</taxon>
        <taxon>Spermatophyta</taxon>
        <taxon>Magnoliopsida</taxon>
        <taxon>Liliopsida</taxon>
        <taxon>Dioscoreales</taxon>
        <taxon>Dioscoreaceae</taxon>
        <taxon>Dioscorea</taxon>
    </lineage>
</organism>
<name>A0AB40BR32_DIOCR</name>
<dbReference type="AlphaFoldDB" id="A0AB40BR32"/>
<dbReference type="Proteomes" id="UP001515500">
    <property type="component" value="Chromosome 7"/>
</dbReference>
<keyword evidence="2" id="KW-1185">Reference proteome</keyword>
<feature type="region of interest" description="Disordered" evidence="1">
    <location>
        <begin position="208"/>
        <end position="263"/>
    </location>
</feature>